<evidence type="ECO:0000313" key="5">
    <source>
        <dbReference type="EMBL" id="SUK44547.1"/>
    </source>
</evidence>
<dbReference type="NCBIfam" id="TIGR01563">
    <property type="entry name" value="gp16_SPP1"/>
    <property type="match status" value="1"/>
</dbReference>
<dbReference type="RefSeq" id="WP_000744618.1">
    <property type="nucleotide sequence ID" value="NZ_BAABSP010000004.1"/>
</dbReference>
<organism evidence="1 6">
    <name type="scientific">Staphylococcus aureus</name>
    <dbReference type="NCBI Taxonomy" id="1280"/>
    <lineage>
        <taxon>Bacteria</taxon>
        <taxon>Bacillati</taxon>
        <taxon>Bacillota</taxon>
        <taxon>Bacilli</taxon>
        <taxon>Bacillales</taxon>
        <taxon>Staphylococcaceae</taxon>
        <taxon>Staphylococcus</taxon>
    </lineage>
</organism>
<sequence length="114" mass="13583">MKKQNQTYNDGILELLVQQTLYDRYHTKIGSDYSTFKRFWFRKLGITSEEQYFAMQVDTVVIMRVAISKTTDINSHMKVKINGKVYGISRVYHNYNKNETELSLFEVVKDERKK</sequence>
<name>A0A0U1MVH2_STAAU</name>
<dbReference type="EMBL" id="WPVZ01000332">
    <property type="protein sequence ID" value="MVL44874.1"/>
    <property type="molecule type" value="Genomic_DNA"/>
</dbReference>
<evidence type="ECO:0000313" key="9">
    <source>
        <dbReference type="Proteomes" id="UP000433366"/>
    </source>
</evidence>
<evidence type="ECO:0000313" key="7">
    <source>
        <dbReference type="Proteomes" id="UP000238775"/>
    </source>
</evidence>
<gene>
    <name evidence="1" type="ORF">BN1321_450020</name>
    <name evidence="4" type="ORF">CV021_02315</name>
    <name evidence="2" type="ORF">GO793_10990</name>
    <name evidence="3" type="ORF">GO941_05140</name>
    <name evidence="5" type="ORF">NCTC6133_01646</name>
</gene>
<reference evidence="1 6" key="1">
    <citation type="submission" date="2015-04" db="EMBL/GenBank/DDBJ databases">
        <authorList>
            <person name="Syromyatnikov M.Y."/>
            <person name="Popov V.N."/>
        </authorList>
    </citation>
    <scope>NUCLEOTIDE SEQUENCE [LARGE SCALE GENOMIC DNA]</scope>
    <source>
        <strain evidence="1 6">AH1</strain>
    </source>
</reference>
<evidence type="ECO:0000313" key="1">
    <source>
        <dbReference type="EMBL" id="CRI20725.1"/>
    </source>
</evidence>
<dbReference type="PATRIC" id="fig|1280.3371.peg.1292"/>
<evidence type="ECO:0000313" key="3">
    <source>
        <dbReference type="EMBL" id="MVL44874.1"/>
    </source>
</evidence>
<evidence type="ECO:0000313" key="2">
    <source>
        <dbReference type="EMBL" id="MVI56375.1"/>
    </source>
</evidence>
<dbReference type="AlphaFoldDB" id="A0A0U1MVH2"/>
<dbReference type="Proteomes" id="UP000238775">
    <property type="component" value="Unassembled WGS sequence"/>
</dbReference>
<proteinExistence type="predicted"/>
<reference evidence="9 10" key="4">
    <citation type="submission" date="2019-11" db="EMBL/GenBank/DDBJ databases">
        <title>Implementation of targeted gown and glove precautions to prevent Staphylococcus aureus acquisition in community-based nursing homes.</title>
        <authorList>
            <person name="Stine O.C."/>
        </authorList>
    </citation>
    <scope>NUCLEOTIDE SEQUENCE [LARGE SCALE GENOMIC DNA]</scope>
    <source>
        <strain evidence="3 10">S_2023.LVRQ.AN</strain>
        <strain evidence="2 9">S_4031.LGMP.AI</strain>
    </source>
</reference>
<dbReference type="Proteomes" id="UP000255091">
    <property type="component" value="Unassembled WGS sequence"/>
</dbReference>
<dbReference type="EMBL" id="PGWZ01000286">
    <property type="protein sequence ID" value="PPJ76408.1"/>
    <property type="molecule type" value="Genomic_DNA"/>
</dbReference>
<reference evidence="4 7" key="2">
    <citation type="submission" date="2017-11" db="EMBL/GenBank/DDBJ databases">
        <authorList>
            <person name="Founou R.C."/>
            <person name="Founou L."/>
            <person name="Allam M."/>
            <person name="Ismail A."/>
            <person name="Essack S.Y."/>
        </authorList>
    </citation>
    <scope>NUCLEOTIDE SEQUENCE [LARGE SCALE GENOMIC DNA]</scope>
    <source>
        <strain evidence="4 7">G703N2B1</strain>
    </source>
</reference>
<dbReference type="EMBL" id="WPRH01000593">
    <property type="protein sequence ID" value="MVI56375.1"/>
    <property type="molecule type" value="Genomic_DNA"/>
</dbReference>
<protein>
    <submittedName>
        <fullName evidence="5">Bacteriophage head-tail adaptor</fullName>
    </submittedName>
    <submittedName>
        <fullName evidence="2">Phage head closure protein</fullName>
    </submittedName>
    <submittedName>
        <fullName evidence="4">Phage head-tail adapter protein</fullName>
    </submittedName>
    <submittedName>
        <fullName evidence="1">Phage head-tail joining family protein</fullName>
    </submittedName>
</protein>
<evidence type="ECO:0000313" key="6">
    <source>
        <dbReference type="Proteomes" id="UP000039437"/>
    </source>
</evidence>
<dbReference type="Gene3D" id="2.40.10.270">
    <property type="entry name" value="Bacteriophage SPP1 head-tail adaptor protein"/>
    <property type="match status" value="1"/>
</dbReference>
<evidence type="ECO:0000313" key="4">
    <source>
        <dbReference type="EMBL" id="PPJ76408.1"/>
    </source>
</evidence>
<dbReference type="Proteomes" id="UP000039437">
    <property type="component" value="Unassembled WGS sequence"/>
</dbReference>
<evidence type="ECO:0000313" key="10">
    <source>
        <dbReference type="Proteomes" id="UP000434412"/>
    </source>
</evidence>
<dbReference type="EMBL" id="CVOQ01000040">
    <property type="protein sequence ID" value="CRI20725.1"/>
    <property type="molecule type" value="Genomic_DNA"/>
</dbReference>
<dbReference type="EMBL" id="UHAP01000001">
    <property type="protein sequence ID" value="SUK44547.1"/>
    <property type="molecule type" value="Genomic_DNA"/>
</dbReference>
<reference evidence="5 8" key="3">
    <citation type="submission" date="2018-06" db="EMBL/GenBank/DDBJ databases">
        <authorList>
            <consortium name="Pathogen Informatics"/>
            <person name="Doyle S."/>
        </authorList>
    </citation>
    <scope>NUCLEOTIDE SEQUENCE [LARGE SCALE GENOMIC DNA]</scope>
    <source>
        <strain evidence="5 8">NCTC6133</strain>
    </source>
</reference>
<dbReference type="InterPro" id="IPR038666">
    <property type="entry name" value="SSP1_head-tail_sf"/>
</dbReference>
<dbReference type="Proteomes" id="UP000433366">
    <property type="component" value="Unassembled WGS sequence"/>
</dbReference>
<dbReference type="Proteomes" id="UP000434412">
    <property type="component" value="Unassembled WGS sequence"/>
</dbReference>
<accession>A0A0U1MVH2</accession>
<dbReference type="InterPro" id="IPR008767">
    <property type="entry name" value="Phage_SPP1_head-tail_adaptor"/>
</dbReference>
<evidence type="ECO:0000313" key="8">
    <source>
        <dbReference type="Proteomes" id="UP000255091"/>
    </source>
</evidence>